<evidence type="ECO:0000313" key="3">
    <source>
        <dbReference type="Proteomes" id="UP000674938"/>
    </source>
</evidence>
<feature type="transmembrane region" description="Helical" evidence="1">
    <location>
        <begin position="105"/>
        <end position="130"/>
    </location>
</feature>
<dbReference type="AlphaFoldDB" id="A0A940PGP9"/>
<feature type="transmembrane region" description="Helical" evidence="1">
    <location>
        <begin position="75"/>
        <end position="93"/>
    </location>
</feature>
<feature type="transmembrane region" description="Helical" evidence="1">
    <location>
        <begin position="33"/>
        <end position="55"/>
    </location>
</feature>
<sequence>MKQSAINASFEESQKLVNEKYINKALKSSDGKVVRSTILGVTVTLLAIIGCYYFFQFLERVSETRIDVIPLRFGFTWHISCLIIYIYFFIGLLRVKSQKMLTTYYFTQVMSMAMTLAFLLLFLFLLSISVKFTNSYFLVIVYMLIFILFFVHQIISLINRIKKSLYGVAEYTNPFIVFFEKFMRFSRRYGAIVVIVGFFANRFLGDDLNGEPSFITQVLGLLSPVLALIGFIVIFRLSEEIMQGYYLNKYFEDYRELYDGSKKVWYGPRSKEYQEAVANGEEGEF</sequence>
<organism evidence="2 3">
    <name type="scientific">Vagococcus allomyrinae</name>
    <dbReference type="NCBI Taxonomy" id="2794353"/>
    <lineage>
        <taxon>Bacteria</taxon>
        <taxon>Bacillati</taxon>
        <taxon>Bacillota</taxon>
        <taxon>Bacilli</taxon>
        <taxon>Lactobacillales</taxon>
        <taxon>Enterococcaceae</taxon>
        <taxon>Vagococcus</taxon>
    </lineage>
</organism>
<gene>
    <name evidence="2" type="ORF">I6N95_26315</name>
</gene>
<reference evidence="2" key="1">
    <citation type="submission" date="2020-12" db="EMBL/GenBank/DDBJ databases">
        <title>Vagococcus allomyrinae sp. nov. and Enterococcus lavae sp. nov., isolated from the larvae of Allomyrina dichotoma.</title>
        <authorList>
            <person name="Lee S.D."/>
        </authorList>
    </citation>
    <scope>NUCLEOTIDE SEQUENCE</scope>
    <source>
        <strain evidence="2">BWB3-3</strain>
    </source>
</reference>
<comment type="caution">
    <text evidence="2">The sequence shown here is derived from an EMBL/GenBank/DDBJ whole genome shotgun (WGS) entry which is preliminary data.</text>
</comment>
<keyword evidence="1" id="KW-0472">Membrane</keyword>
<dbReference type="RefSeq" id="WP_209533061.1">
    <property type="nucleotide sequence ID" value="NZ_JAEEGA010000031.1"/>
</dbReference>
<proteinExistence type="predicted"/>
<dbReference type="Proteomes" id="UP000674938">
    <property type="component" value="Unassembled WGS sequence"/>
</dbReference>
<dbReference type="EMBL" id="JAEEGA010000031">
    <property type="protein sequence ID" value="MBP1044529.1"/>
    <property type="molecule type" value="Genomic_DNA"/>
</dbReference>
<protein>
    <submittedName>
        <fullName evidence="2">Uncharacterized protein</fullName>
    </submittedName>
</protein>
<keyword evidence="1" id="KW-0812">Transmembrane</keyword>
<feature type="transmembrane region" description="Helical" evidence="1">
    <location>
        <begin position="136"/>
        <end position="155"/>
    </location>
</feature>
<feature type="transmembrane region" description="Helical" evidence="1">
    <location>
        <begin position="189"/>
        <end position="205"/>
    </location>
</feature>
<keyword evidence="1" id="KW-1133">Transmembrane helix</keyword>
<feature type="transmembrane region" description="Helical" evidence="1">
    <location>
        <begin position="217"/>
        <end position="237"/>
    </location>
</feature>
<evidence type="ECO:0000256" key="1">
    <source>
        <dbReference type="SAM" id="Phobius"/>
    </source>
</evidence>
<name>A0A940PGP9_9ENTE</name>
<accession>A0A940PGP9</accession>
<keyword evidence="3" id="KW-1185">Reference proteome</keyword>
<evidence type="ECO:0000313" key="2">
    <source>
        <dbReference type="EMBL" id="MBP1044529.1"/>
    </source>
</evidence>